<keyword evidence="5" id="KW-0862">Zinc</keyword>
<dbReference type="InterPro" id="IPR007863">
    <property type="entry name" value="Peptidase_M16_C"/>
</dbReference>
<dbReference type="Pfam" id="PF05193">
    <property type="entry name" value="Peptidase_M16_C"/>
    <property type="match status" value="1"/>
</dbReference>
<dbReference type="SUPFAM" id="SSF63411">
    <property type="entry name" value="LuxS/MPP-like metallohydrolase"/>
    <property type="match status" value="4"/>
</dbReference>
<dbReference type="FunFam" id="3.30.830.10:FF:000004">
    <property type="entry name" value="Putative insulin-degrading enzyme"/>
    <property type="match status" value="1"/>
</dbReference>
<keyword evidence="6" id="KW-0482">Metalloprotease</keyword>
<gene>
    <name evidence="13" type="ORF">INT47_006772</name>
</gene>
<evidence type="ECO:0000256" key="6">
    <source>
        <dbReference type="ARBA" id="ARBA00023049"/>
    </source>
</evidence>
<dbReference type="PANTHER" id="PTHR43690">
    <property type="entry name" value="NARDILYSIN"/>
    <property type="match status" value="1"/>
</dbReference>
<keyword evidence="14" id="KW-1185">Reference proteome</keyword>
<protein>
    <recommendedName>
        <fullName evidence="15">Insulin-degrading enzyme</fullName>
    </recommendedName>
</protein>
<sequence length="1075" mass="124184">MVSAIHNHQDWQCKAEYELYTHALEKPANDEREYRLIKLANQLEVLLISDPETDRASAALDVHVGSLSDPENLQGLAHFCEHLLFMGTKKYPKENDYYSYLSEHSGHANAFTGTENTNYFFEVGHQFLEGALDRFSHFFIDPLFSESCTERELRAVDSEHKKNLQSDCWRVAQVEKCLSNPDHPWHLFETGNLETLMENPKKLGLDIRTELLKFHDNNYSANIMKLTVIGQESLDQLTHWVVEKFSSVTNKNIPVPSFKGHPLTKDQVMKQIFIKSVKKTRTLDITFPFPDQSAFYESQPAHYISHLTGHEGPGSVLSFLKKKNWATYLSSGMCFGGIGFGFFHISVDLTEQGIAHYQDVVVAIFQYIEMIKATGVKKWIYDEIKSLAEIEFKFSEKCTPSQYTSFLSQQMQENLPPQMTISGSQLLRNYDPKLINQHLDLLRPDNFRLTLAAQEFPNGVQCTKVEKWYSTEYEDMPLEPEFISRLSDITLNEEFTLPAINEFLPSKLDVNKFHVDTKKTEPELIKDTELSRVWYKQDDTFWVPKTNLWVLFKNPLLHATPRNGVMLELYMSLLTDSLSEYSYNAEVAGLNYYLNQDTKGITLHVGGYSDKLPLLLEKVIDKMKHLHIEQSRFDIFKDELTRSYENFFLEAPYQHSAYYLNDIMCEKRWNCDDYLLEIKDMTMEEVQAFIPIAISSLHIEGFVHGALEKSSVLEMFSMVETILQPRPLQPSQFIGERSFILPTGKKFIYQLPVRDADDVNSAINYNTHVCHVKDLGLRNRLSMVAQIAQEPCFNQLRTREQLGYLVFSGVRGQLGQLSFRLIVQSERDPTYLENRVLEFLESLREILAEMTEKEYQAQVDSLIADTLEKYKNLYEESSKYWADIESGYYEFDDNVKDVEEVKTITKESLLAFYDALIMPNSPQASTISVHVQSQKKPSTNKEEKVSSTNDDDDDEEEEEEEEDRYTVDQLYPVLTYLKLIEKKTFSEDDLKEKITENGGDSSVQTEAGLVEFLLKKIKLEQKDAEQVVVKMNQGPSGLSSRDHTQLPENCIVIKDLFKFKRRMTLSVAAVPFYSF</sequence>
<dbReference type="AlphaFoldDB" id="A0A8H7QYR5"/>
<dbReference type="InterPro" id="IPR054734">
    <property type="entry name" value="PqqF-like_C_4"/>
</dbReference>
<dbReference type="Proteomes" id="UP000603453">
    <property type="component" value="Unassembled WGS sequence"/>
</dbReference>
<feature type="compositionally biased region" description="Acidic residues" evidence="8">
    <location>
        <begin position="949"/>
        <end position="963"/>
    </location>
</feature>
<dbReference type="InterPro" id="IPR001431">
    <property type="entry name" value="Pept_M16_Zn_BS"/>
</dbReference>
<evidence type="ECO:0000256" key="3">
    <source>
        <dbReference type="ARBA" id="ARBA00022723"/>
    </source>
</evidence>
<dbReference type="FunFam" id="3.30.830.10:FF:000005">
    <property type="entry name" value="nardilysin isoform X1"/>
    <property type="match status" value="1"/>
</dbReference>
<feature type="region of interest" description="Disordered" evidence="8">
    <location>
        <begin position="927"/>
        <end position="965"/>
    </location>
</feature>
<feature type="domain" description="Peptidase M16 C-terminal" evidence="10">
    <location>
        <begin position="208"/>
        <end position="386"/>
    </location>
</feature>
<dbReference type="OrthoDB" id="952271at2759"/>
<keyword evidence="2" id="KW-0645">Protease</keyword>
<dbReference type="EMBL" id="JAEPRD010000073">
    <property type="protein sequence ID" value="KAG2201269.1"/>
    <property type="molecule type" value="Genomic_DNA"/>
</dbReference>
<evidence type="ECO:0000256" key="1">
    <source>
        <dbReference type="ARBA" id="ARBA00007261"/>
    </source>
</evidence>
<feature type="compositionally biased region" description="Polar residues" evidence="8">
    <location>
        <begin position="927"/>
        <end position="937"/>
    </location>
</feature>
<dbReference type="PROSITE" id="PS00143">
    <property type="entry name" value="INSULINASE"/>
    <property type="match status" value="1"/>
</dbReference>
<dbReference type="GO" id="GO:0004222">
    <property type="term" value="F:metalloendopeptidase activity"/>
    <property type="evidence" value="ECO:0007669"/>
    <property type="project" value="InterPro"/>
</dbReference>
<evidence type="ECO:0000259" key="9">
    <source>
        <dbReference type="Pfam" id="PF00675"/>
    </source>
</evidence>
<evidence type="ECO:0000256" key="8">
    <source>
        <dbReference type="SAM" id="MobiDB-lite"/>
    </source>
</evidence>
<dbReference type="InterPro" id="IPR011249">
    <property type="entry name" value="Metalloenz_LuxS/M16"/>
</dbReference>
<dbReference type="GO" id="GO:0051603">
    <property type="term" value="P:proteolysis involved in protein catabolic process"/>
    <property type="evidence" value="ECO:0007669"/>
    <property type="project" value="TreeGrafter"/>
</dbReference>
<keyword evidence="4" id="KW-0378">Hydrolase</keyword>
<dbReference type="GO" id="GO:0005829">
    <property type="term" value="C:cytosol"/>
    <property type="evidence" value="ECO:0007669"/>
    <property type="project" value="TreeGrafter"/>
</dbReference>
<comment type="caution">
    <text evidence="13">The sequence shown here is derived from an EMBL/GenBank/DDBJ whole genome shotgun (WGS) entry which is preliminary data.</text>
</comment>
<dbReference type="GO" id="GO:0005739">
    <property type="term" value="C:mitochondrion"/>
    <property type="evidence" value="ECO:0007669"/>
    <property type="project" value="TreeGrafter"/>
</dbReference>
<dbReference type="Pfam" id="PF22456">
    <property type="entry name" value="PqqF-like_C_4"/>
    <property type="match status" value="1"/>
</dbReference>
<dbReference type="GO" id="GO:0043171">
    <property type="term" value="P:peptide catabolic process"/>
    <property type="evidence" value="ECO:0007669"/>
    <property type="project" value="TreeGrafter"/>
</dbReference>
<dbReference type="GO" id="GO:0046872">
    <property type="term" value="F:metal ion binding"/>
    <property type="evidence" value="ECO:0007669"/>
    <property type="project" value="UniProtKB-KW"/>
</dbReference>
<evidence type="ECO:0008006" key="15">
    <source>
        <dbReference type="Google" id="ProtNLM"/>
    </source>
</evidence>
<dbReference type="InterPro" id="IPR050626">
    <property type="entry name" value="Peptidase_M16"/>
</dbReference>
<reference evidence="13" key="1">
    <citation type="submission" date="2020-12" db="EMBL/GenBank/DDBJ databases">
        <title>Metabolic potential, ecology and presence of endohyphal bacteria is reflected in genomic diversity of Mucoromycotina.</title>
        <authorList>
            <person name="Muszewska A."/>
            <person name="Okrasinska A."/>
            <person name="Steczkiewicz K."/>
            <person name="Drgas O."/>
            <person name="Orlowska M."/>
            <person name="Perlinska-Lenart U."/>
            <person name="Aleksandrzak-Piekarczyk T."/>
            <person name="Szatraj K."/>
            <person name="Zielenkiewicz U."/>
            <person name="Pilsyk S."/>
            <person name="Malc E."/>
            <person name="Mieczkowski P."/>
            <person name="Kruszewska J.S."/>
            <person name="Biernat P."/>
            <person name="Pawlowska J."/>
        </authorList>
    </citation>
    <scope>NUCLEOTIDE SEQUENCE</scope>
    <source>
        <strain evidence="13">WA0000017839</strain>
    </source>
</reference>
<dbReference type="InterPro" id="IPR011765">
    <property type="entry name" value="Pept_M16_N"/>
</dbReference>
<evidence type="ECO:0000256" key="2">
    <source>
        <dbReference type="ARBA" id="ARBA00022670"/>
    </source>
</evidence>
<evidence type="ECO:0000259" key="11">
    <source>
        <dbReference type="Pfam" id="PF16187"/>
    </source>
</evidence>
<evidence type="ECO:0000313" key="13">
    <source>
        <dbReference type="EMBL" id="KAG2201269.1"/>
    </source>
</evidence>
<evidence type="ECO:0000256" key="4">
    <source>
        <dbReference type="ARBA" id="ARBA00022801"/>
    </source>
</evidence>
<dbReference type="Gene3D" id="3.30.830.10">
    <property type="entry name" value="Metalloenzyme, LuxS/M16 peptidase-like"/>
    <property type="match status" value="4"/>
</dbReference>
<feature type="domain" description="Peptidase M16 N-terminal" evidence="9">
    <location>
        <begin position="45"/>
        <end position="182"/>
    </location>
</feature>
<keyword evidence="3" id="KW-0479">Metal-binding</keyword>
<evidence type="ECO:0000313" key="14">
    <source>
        <dbReference type="Proteomes" id="UP000603453"/>
    </source>
</evidence>
<dbReference type="Pfam" id="PF16187">
    <property type="entry name" value="Peptidase_M16_M"/>
    <property type="match status" value="1"/>
</dbReference>
<evidence type="ECO:0000256" key="5">
    <source>
        <dbReference type="ARBA" id="ARBA00022833"/>
    </source>
</evidence>
<dbReference type="InterPro" id="IPR032632">
    <property type="entry name" value="Peptidase_M16_M"/>
</dbReference>
<name>A0A8H7QYR5_9FUNG</name>
<dbReference type="Pfam" id="PF00675">
    <property type="entry name" value="Peptidase_M16"/>
    <property type="match status" value="1"/>
</dbReference>
<organism evidence="13 14">
    <name type="scientific">Mucor saturninus</name>
    <dbReference type="NCBI Taxonomy" id="64648"/>
    <lineage>
        <taxon>Eukaryota</taxon>
        <taxon>Fungi</taxon>
        <taxon>Fungi incertae sedis</taxon>
        <taxon>Mucoromycota</taxon>
        <taxon>Mucoromycotina</taxon>
        <taxon>Mucoromycetes</taxon>
        <taxon>Mucorales</taxon>
        <taxon>Mucorineae</taxon>
        <taxon>Mucoraceae</taxon>
        <taxon>Mucor</taxon>
    </lineage>
</organism>
<evidence type="ECO:0000259" key="10">
    <source>
        <dbReference type="Pfam" id="PF05193"/>
    </source>
</evidence>
<evidence type="ECO:0000259" key="12">
    <source>
        <dbReference type="Pfam" id="PF22456"/>
    </source>
</evidence>
<feature type="domain" description="Coenzyme PQQ synthesis protein F-like C-terminal lobe" evidence="12">
    <location>
        <begin position="783"/>
        <end position="881"/>
    </location>
</feature>
<dbReference type="PANTHER" id="PTHR43690:SF18">
    <property type="entry name" value="INSULIN-DEGRADING ENZYME-RELATED"/>
    <property type="match status" value="1"/>
</dbReference>
<proteinExistence type="inferred from homology"/>
<evidence type="ECO:0000256" key="7">
    <source>
        <dbReference type="RuleBase" id="RU004447"/>
    </source>
</evidence>
<comment type="similarity">
    <text evidence="1 7">Belongs to the peptidase M16 family.</text>
</comment>
<accession>A0A8H7QYR5</accession>
<dbReference type="FunFam" id="3.30.830.10:FF:000003">
    <property type="entry name" value="Insulin-degrading enzyme"/>
    <property type="match status" value="1"/>
</dbReference>
<feature type="domain" description="Peptidase M16 middle/third" evidence="11">
    <location>
        <begin position="392"/>
        <end position="675"/>
    </location>
</feature>